<keyword evidence="4" id="KW-0732">Signal</keyword>
<evidence type="ECO:0000256" key="8">
    <source>
        <dbReference type="RuleBase" id="RU362057"/>
    </source>
</evidence>
<protein>
    <recommendedName>
        <fullName evidence="8">Glycosyltransferase</fullName>
        <ecNumber evidence="8">2.4.1.-</ecNumber>
    </recommendedName>
</protein>
<dbReference type="InterPro" id="IPR035595">
    <property type="entry name" value="UDP_glycos_trans_CS"/>
</dbReference>
<dbReference type="Proteomes" id="UP000826271">
    <property type="component" value="Unassembled WGS sequence"/>
</dbReference>
<comment type="similarity">
    <text evidence="2 7">Belongs to the UDP-glycosyltransferase family.</text>
</comment>
<evidence type="ECO:0000313" key="10">
    <source>
        <dbReference type="Proteomes" id="UP000826271"/>
    </source>
</evidence>
<dbReference type="EMBL" id="WHWC01000010">
    <property type="protein sequence ID" value="KAG8375347.1"/>
    <property type="molecule type" value="Genomic_DNA"/>
</dbReference>
<dbReference type="CDD" id="cd03784">
    <property type="entry name" value="GT1_Gtf-like"/>
    <property type="match status" value="1"/>
</dbReference>
<dbReference type="PANTHER" id="PTHR11926">
    <property type="entry name" value="GLUCOSYL/GLUCURONOSYL TRANSFERASES"/>
    <property type="match status" value="1"/>
</dbReference>
<dbReference type="AlphaFoldDB" id="A0AAV6X5W8"/>
<comment type="catalytic activity">
    <reaction evidence="5">
        <text>an anthocyanidin 3-O-beta-D-glucoside + UDP-alpha-D-glucose = an anthocyanidin 3,5-di-O-beta-D-glucoside + UDP + 2 H(+)</text>
        <dbReference type="Rhea" id="RHEA:35423"/>
        <dbReference type="ChEBI" id="CHEBI:15378"/>
        <dbReference type="ChEBI" id="CHEBI:16307"/>
        <dbReference type="ChEBI" id="CHEBI:57503"/>
        <dbReference type="ChEBI" id="CHEBI:58223"/>
        <dbReference type="ChEBI" id="CHEBI:58885"/>
        <dbReference type="EC" id="2.4.1.298"/>
    </reaction>
</comment>
<evidence type="ECO:0000256" key="4">
    <source>
        <dbReference type="ARBA" id="ARBA00022729"/>
    </source>
</evidence>
<reference evidence="9" key="1">
    <citation type="submission" date="2019-10" db="EMBL/GenBank/DDBJ databases">
        <authorList>
            <person name="Zhang R."/>
            <person name="Pan Y."/>
            <person name="Wang J."/>
            <person name="Ma R."/>
            <person name="Yu S."/>
        </authorList>
    </citation>
    <scope>NUCLEOTIDE SEQUENCE</scope>
    <source>
        <strain evidence="9">LA-IB0</strain>
        <tissue evidence="9">Leaf</tissue>
    </source>
</reference>
<dbReference type="PROSITE" id="PS00375">
    <property type="entry name" value="UDPGT"/>
    <property type="match status" value="1"/>
</dbReference>
<evidence type="ECO:0000256" key="5">
    <source>
        <dbReference type="ARBA" id="ARBA00050360"/>
    </source>
</evidence>
<name>A0AAV6X5W8_9LAMI</name>
<dbReference type="GO" id="GO:0080043">
    <property type="term" value="F:quercetin 3-O-glucosyltransferase activity"/>
    <property type="evidence" value="ECO:0007669"/>
    <property type="project" value="TreeGrafter"/>
</dbReference>
<dbReference type="InterPro" id="IPR002213">
    <property type="entry name" value="UDP_glucos_trans"/>
</dbReference>
<evidence type="ECO:0000256" key="2">
    <source>
        <dbReference type="ARBA" id="ARBA00009995"/>
    </source>
</evidence>
<dbReference type="GO" id="GO:0080044">
    <property type="term" value="F:quercetin 7-O-glucosyltransferase activity"/>
    <property type="evidence" value="ECO:0007669"/>
    <property type="project" value="TreeGrafter"/>
</dbReference>
<evidence type="ECO:0000256" key="6">
    <source>
        <dbReference type="ARBA" id="ARBA00056922"/>
    </source>
</evidence>
<keyword evidence="3 7" id="KW-0808">Transferase</keyword>
<dbReference type="Gene3D" id="3.40.50.2000">
    <property type="entry name" value="Glycogen Phosphorylase B"/>
    <property type="match status" value="2"/>
</dbReference>
<evidence type="ECO:0000256" key="1">
    <source>
        <dbReference type="ARBA" id="ARBA00004935"/>
    </source>
</evidence>
<comment type="pathway">
    <text evidence="1">Pigment biosynthesis; anthocyanin biosynthesis.</text>
</comment>
<proteinExistence type="inferred from homology"/>
<gene>
    <name evidence="9" type="ORF">BUALT_Bualt10G0090700</name>
</gene>
<evidence type="ECO:0000256" key="3">
    <source>
        <dbReference type="ARBA" id="ARBA00022679"/>
    </source>
</evidence>
<dbReference type="EC" id="2.4.1.-" evidence="8"/>
<keyword evidence="10" id="KW-1185">Reference proteome</keyword>
<comment type="caution">
    <text evidence="9">The sequence shown here is derived from an EMBL/GenBank/DDBJ whole genome shotgun (WGS) entry which is preliminary data.</text>
</comment>
<accession>A0AAV6X5W8</accession>
<dbReference type="FunFam" id="3.40.50.2000:FF:000019">
    <property type="entry name" value="Glycosyltransferase"/>
    <property type="match status" value="1"/>
</dbReference>
<keyword evidence="7" id="KW-0328">Glycosyltransferase</keyword>
<dbReference type="PANTHER" id="PTHR11926:SF1553">
    <property type="entry name" value="GLYCOSYLTRANSFERASE"/>
    <property type="match status" value="1"/>
</dbReference>
<comment type="function">
    <text evidence="6">Catalyzes the glucosylation at the O-5 position of anthocyanidin 3-glucosides to form anthocyanidin 3,5-di-O-glucosides using UDP-glucose as sugar donor. Anthocyanidin 3,5-di-O-glucosides are molecules that are responsible for pigmentation. Also acts on anthocyanidin 3-O-(6-O-malonylglucoside). Much less active with hydroxycinnamoylglucose derivatives. No activity in the absence of the 3-O-glucoside group.</text>
</comment>
<evidence type="ECO:0000313" key="9">
    <source>
        <dbReference type="EMBL" id="KAG8375347.1"/>
    </source>
</evidence>
<organism evidence="9 10">
    <name type="scientific">Buddleja alternifolia</name>
    <dbReference type="NCBI Taxonomy" id="168488"/>
    <lineage>
        <taxon>Eukaryota</taxon>
        <taxon>Viridiplantae</taxon>
        <taxon>Streptophyta</taxon>
        <taxon>Embryophyta</taxon>
        <taxon>Tracheophyta</taxon>
        <taxon>Spermatophyta</taxon>
        <taxon>Magnoliopsida</taxon>
        <taxon>eudicotyledons</taxon>
        <taxon>Gunneridae</taxon>
        <taxon>Pentapetalae</taxon>
        <taxon>asterids</taxon>
        <taxon>lamiids</taxon>
        <taxon>Lamiales</taxon>
        <taxon>Scrophulariaceae</taxon>
        <taxon>Buddlejeae</taxon>
        <taxon>Buddleja</taxon>
    </lineage>
</organism>
<dbReference type="GO" id="GO:0102816">
    <property type="term" value="F:UDP-D-glucose:delphinidin 3-O-glucosyl-5-O-caffeoylglucoside -O-beta-D-glucosyltransferase activity"/>
    <property type="evidence" value="ECO:0007669"/>
    <property type="project" value="UniProtKB-EC"/>
</dbReference>
<dbReference type="Pfam" id="PF00201">
    <property type="entry name" value="UDPGT"/>
    <property type="match status" value="1"/>
</dbReference>
<dbReference type="SUPFAM" id="SSF53756">
    <property type="entry name" value="UDP-Glycosyltransferase/glycogen phosphorylase"/>
    <property type="match status" value="1"/>
</dbReference>
<sequence>MLQFAKRLLPNQIKITLVLTHKIARTTLFSSNSISLETISDGYDDDDGGPMERDIKVYLARFKEVGSRTLKEVVHRMRDSGRPVDCIVYDSFLPWVLEVSKELGLLAAAFFTQSCAVDHIYHQVYKGDLKVPLSGDEILIPGLPPLKPEDMPSFVYVLGLYPSLFEAALDQFRGLEKADWVIDYMAKLSHVKAIGPTIPSMYLDKRLPDDREYGLSVYKPITGACMEWLNERQPESVIYVSFGSLAELGEDQMEELAWGLRLSNKHFLWVVRLSEESKLPKDFAQVTSKKGLIVSWCPQLEVLAHEAICCFITHSGWNSTLEALSLGVPMVAMPQWTDQSTNSKFVMDMWKMGVRAPVDDKGLVSREMIARCIREVVEGESGQEIKKNATKWKALAREAMSEGGSSEKNILEFVSSLIRSSNSLPMFPKENVEMNPN</sequence>
<evidence type="ECO:0000256" key="7">
    <source>
        <dbReference type="RuleBase" id="RU003718"/>
    </source>
</evidence>